<evidence type="ECO:0000313" key="1">
    <source>
        <dbReference type="EMBL" id="JAD94308.1"/>
    </source>
</evidence>
<accession>A0A0A9E5J8</accession>
<organism evidence="1">
    <name type="scientific">Arundo donax</name>
    <name type="common">Giant reed</name>
    <name type="synonym">Donax arundinaceus</name>
    <dbReference type="NCBI Taxonomy" id="35708"/>
    <lineage>
        <taxon>Eukaryota</taxon>
        <taxon>Viridiplantae</taxon>
        <taxon>Streptophyta</taxon>
        <taxon>Embryophyta</taxon>
        <taxon>Tracheophyta</taxon>
        <taxon>Spermatophyta</taxon>
        <taxon>Magnoliopsida</taxon>
        <taxon>Liliopsida</taxon>
        <taxon>Poales</taxon>
        <taxon>Poaceae</taxon>
        <taxon>PACMAD clade</taxon>
        <taxon>Arundinoideae</taxon>
        <taxon>Arundineae</taxon>
        <taxon>Arundo</taxon>
    </lineage>
</organism>
<proteinExistence type="predicted"/>
<reference evidence="1" key="2">
    <citation type="journal article" date="2015" name="Data Brief">
        <title>Shoot transcriptome of the giant reed, Arundo donax.</title>
        <authorList>
            <person name="Barrero R.A."/>
            <person name="Guerrero F.D."/>
            <person name="Moolhuijzen P."/>
            <person name="Goolsby J.A."/>
            <person name="Tidwell J."/>
            <person name="Bellgard S.E."/>
            <person name="Bellgard M.I."/>
        </authorList>
    </citation>
    <scope>NUCLEOTIDE SEQUENCE</scope>
    <source>
        <tissue evidence="1">Shoot tissue taken approximately 20 cm above the soil surface</tissue>
    </source>
</reference>
<dbReference type="EMBL" id="GBRH01203587">
    <property type="protein sequence ID" value="JAD94308.1"/>
    <property type="molecule type" value="Transcribed_RNA"/>
</dbReference>
<sequence>MLFRLFQYRGKSFRIEICVPLGLYLCSASGVRLPFQSQMCRVMCVHGCISLLLLHNLLGRNVMVMEAIFLISSVLRNIRIPKRIKT</sequence>
<protein>
    <submittedName>
        <fullName evidence="1">Uncharacterized protein</fullName>
    </submittedName>
</protein>
<name>A0A0A9E5J8_ARUDO</name>
<reference evidence="1" key="1">
    <citation type="submission" date="2014-09" db="EMBL/GenBank/DDBJ databases">
        <authorList>
            <person name="Magalhaes I.L.F."/>
            <person name="Oliveira U."/>
            <person name="Santos F.R."/>
            <person name="Vidigal T.H.D.A."/>
            <person name="Brescovit A.D."/>
            <person name="Santos A.J."/>
        </authorList>
    </citation>
    <scope>NUCLEOTIDE SEQUENCE</scope>
    <source>
        <tissue evidence="1">Shoot tissue taken approximately 20 cm above the soil surface</tissue>
    </source>
</reference>
<dbReference type="AlphaFoldDB" id="A0A0A9E5J8"/>